<keyword evidence="3" id="KW-1185">Reference proteome</keyword>
<organism evidence="1 3">
    <name type="scientific">Rhizophagus clarus</name>
    <dbReference type="NCBI Taxonomy" id="94130"/>
    <lineage>
        <taxon>Eukaryota</taxon>
        <taxon>Fungi</taxon>
        <taxon>Fungi incertae sedis</taxon>
        <taxon>Mucoromycota</taxon>
        <taxon>Glomeromycotina</taxon>
        <taxon>Glomeromycetes</taxon>
        <taxon>Glomerales</taxon>
        <taxon>Glomeraceae</taxon>
        <taxon>Rhizophagus</taxon>
    </lineage>
</organism>
<dbReference type="EMBL" id="BLAL01000068">
    <property type="protein sequence ID" value="GES83232.1"/>
    <property type="molecule type" value="Genomic_DNA"/>
</dbReference>
<accession>A0A2Z6SAW6</accession>
<dbReference type="STRING" id="94130.A0A2Z6SAW6"/>
<proteinExistence type="predicted"/>
<reference evidence="2" key="2">
    <citation type="submission" date="2019-10" db="EMBL/GenBank/DDBJ databases">
        <title>Conservation and host-specific expression of non-tandemly repeated heterogenous ribosome RNA gene in arbuscular mycorrhizal fungi.</title>
        <authorList>
            <person name="Maeda T."/>
            <person name="Kobayashi Y."/>
            <person name="Nakagawa T."/>
            <person name="Ezawa T."/>
            <person name="Yamaguchi K."/>
            <person name="Bino T."/>
            <person name="Nishimoto Y."/>
            <person name="Shigenobu S."/>
            <person name="Kawaguchi M."/>
        </authorList>
    </citation>
    <scope>NUCLEOTIDE SEQUENCE</scope>
    <source>
        <strain evidence="2">HR1</strain>
    </source>
</reference>
<evidence type="ECO:0000313" key="1">
    <source>
        <dbReference type="EMBL" id="GBC10403.1"/>
    </source>
</evidence>
<gene>
    <name evidence="2" type="ORF">RCL2_001039300</name>
    <name evidence="1" type="ORF">RclHR1_00960020</name>
</gene>
<evidence type="ECO:0000313" key="2">
    <source>
        <dbReference type="EMBL" id="GES83232.1"/>
    </source>
</evidence>
<dbReference type="Proteomes" id="UP000615446">
    <property type="component" value="Unassembled WGS sequence"/>
</dbReference>
<protein>
    <submittedName>
        <fullName evidence="2">BTB/POZ protein</fullName>
    </submittedName>
</protein>
<dbReference type="AlphaFoldDB" id="A0A2Z6SAW6"/>
<dbReference type="EMBL" id="BEXD01004381">
    <property type="protein sequence ID" value="GBC10403.1"/>
    <property type="molecule type" value="Genomic_DNA"/>
</dbReference>
<sequence length="73" mass="8862">MYYTDLIAEDPVKIFNSLSNFIIPKKLFELDNSKRYLQMNEIQVWERVLKWEHARNPELPSVITNYSKHDLMF</sequence>
<evidence type="ECO:0000313" key="3">
    <source>
        <dbReference type="Proteomes" id="UP000247702"/>
    </source>
</evidence>
<dbReference type="Proteomes" id="UP000247702">
    <property type="component" value="Unassembled WGS sequence"/>
</dbReference>
<comment type="caution">
    <text evidence="1">The sequence shown here is derived from an EMBL/GenBank/DDBJ whole genome shotgun (WGS) entry which is preliminary data.</text>
</comment>
<name>A0A2Z6SAW6_9GLOM</name>
<reference evidence="1 3" key="1">
    <citation type="submission" date="2017-11" db="EMBL/GenBank/DDBJ databases">
        <title>The genome of Rhizophagus clarus HR1 reveals common genetic basis of auxotrophy among arbuscular mycorrhizal fungi.</title>
        <authorList>
            <person name="Kobayashi Y."/>
        </authorList>
    </citation>
    <scope>NUCLEOTIDE SEQUENCE [LARGE SCALE GENOMIC DNA]</scope>
    <source>
        <strain evidence="1 3">HR1</strain>
    </source>
</reference>